<dbReference type="PANTHER" id="PTHR31270">
    <property type="entry name" value="GLUTAMINYL-PEPTIDE CYCLOTRANSFERASE"/>
    <property type="match status" value="1"/>
</dbReference>
<dbReference type="InterPro" id="IPR007788">
    <property type="entry name" value="QCT"/>
</dbReference>
<name>A0A369CEC8_9GAMM</name>
<sequence length="277" mass="29747">MSGTPHPSSPAFSYRLPAAALAVALALVGLAVIAGMQRSPPCAAGAPGVECLGVEVLRAWDHPCGHYTQGLEYHDGLLYESAGGYGESALVRYALGSAEIERRPLPARLFGEGLTRSGGRLLQLTWREGVLLSWRAGDLAPLEERRYQGDGWGLCDDGRRLVMSNGSEHLTLRDPESFAPVGELTVTLGARPVSGLNELECVGGDIYANVWPTDRILRIDGATGAVTAVIDAAGLLPEPHCRGTDVLNGIAYRPDTGTFLLTGKYWPFIYETRFVER</sequence>
<gene>
    <name evidence="1" type="ORF">DFQ59_10310</name>
</gene>
<accession>A0A369CEC8</accession>
<keyword evidence="1" id="KW-0808">Transferase</keyword>
<comment type="caution">
    <text evidence="1">The sequence shown here is derived from an EMBL/GenBank/DDBJ whole genome shotgun (WGS) entry which is preliminary data.</text>
</comment>
<protein>
    <submittedName>
        <fullName evidence="1">Glutamine cyclotransferase</fullName>
    </submittedName>
</protein>
<dbReference type="Pfam" id="PF05096">
    <property type="entry name" value="Glu_cyclase_2"/>
    <property type="match status" value="1"/>
</dbReference>
<evidence type="ECO:0000313" key="2">
    <source>
        <dbReference type="Proteomes" id="UP000252707"/>
    </source>
</evidence>
<dbReference type="EMBL" id="QPJY01000003">
    <property type="protein sequence ID" value="RCX31046.1"/>
    <property type="molecule type" value="Genomic_DNA"/>
</dbReference>
<keyword evidence="2" id="KW-1185">Reference proteome</keyword>
<dbReference type="SUPFAM" id="SSF63825">
    <property type="entry name" value="YWTD domain"/>
    <property type="match status" value="1"/>
</dbReference>
<dbReference type="PANTHER" id="PTHR31270:SF1">
    <property type="entry name" value="GLUTAMINYL-PEPTIDE CYCLOTRANSFERASE"/>
    <property type="match status" value="1"/>
</dbReference>
<proteinExistence type="predicted"/>
<dbReference type="GO" id="GO:0016603">
    <property type="term" value="F:glutaminyl-peptide cyclotransferase activity"/>
    <property type="evidence" value="ECO:0007669"/>
    <property type="project" value="InterPro"/>
</dbReference>
<dbReference type="Proteomes" id="UP000252707">
    <property type="component" value="Unassembled WGS sequence"/>
</dbReference>
<organism evidence="1 2">
    <name type="scientific">Thioalbus denitrificans</name>
    <dbReference type="NCBI Taxonomy" id="547122"/>
    <lineage>
        <taxon>Bacteria</taxon>
        <taxon>Pseudomonadati</taxon>
        <taxon>Pseudomonadota</taxon>
        <taxon>Gammaproteobacteria</taxon>
        <taxon>Chromatiales</taxon>
        <taxon>Ectothiorhodospiraceae</taxon>
        <taxon>Thioalbus</taxon>
    </lineage>
</organism>
<dbReference type="RefSeq" id="WP_211314847.1">
    <property type="nucleotide sequence ID" value="NZ_QPJY01000003.1"/>
</dbReference>
<evidence type="ECO:0000313" key="1">
    <source>
        <dbReference type="EMBL" id="RCX31046.1"/>
    </source>
</evidence>
<dbReference type="AlphaFoldDB" id="A0A369CEC8"/>
<reference evidence="1 2" key="1">
    <citation type="submission" date="2018-07" db="EMBL/GenBank/DDBJ databases">
        <title>Genomic Encyclopedia of Type Strains, Phase IV (KMG-IV): sequencing the most valuable type-strain genomes for metagenomic binning, comparative biology and taxonomic classification.</title>
        <authorList>
            <person name="Goeker M."/>
        </authorList>
    </citation>
    <scope>NUCLEOTIDE SEQUENCE [LARGE SCALE GENOMIC DNA]</scope>
    <source>
        <strain evidence="1 2">DSM 26407</strain>
    </source>
</reference>